<reference evidence="1" key="1">
    <citation type="submission" date="2021-01" db="EMBL/GenBank/DDBJ databases">
        <title>Adiantum capillus-veneris genome.</title>
        <authorList>
            <person name="Fang Y."/>
            <person name="Liao Q."/>
        </authorList>
    </citation>
    <scope>NUCLEOTIDE SEQUENCE</scope>
    <source>
        <strain evidence="1">H3</strain>
        <tissue evidence="1">Leaf</tissue>
    </source>
</reference>
<proteinExistence type="predicted"/>
<gene>
    <name evidence="1" type="ORF">GOP47_0009555</name>
</gene>
<name>A0A9D4UX32_ADICA</name>
<comment type="caution">
    <text evidence="1">The sequence shown here is derived from an EMBL/GenBank/DDBJ whole genome shotgun (WGS) entry which is preliminary data.</text>
</comment>
<dbReference type="EMBL" id="JABFUD020000009">
    <property type="protein sequence ID" value="KAI5075479.1"/>
    <property type="molecule type" value="Genomic_DNA"/>
</dbReference>
<dbReference type="AlphaFoldDB" id="A0A9D4UX32"/>
<keyword evidence="2" id="KW-1185">Reference proteome</keyword>
<accession>A0A9D4UX32</accession>
<evidence type="ECO:0000313" key="2">
    <source>
        <dbReference type="Proteomes" id="UP000886520"/>
    </source>
</evidence>
<dbReference type="Proteomes" id="UP000886520">
    <property type="component" value="Chromosome 9"/>
</dbReference>
<protein>
    <submittedName>
        <fullName evidence="1">Uncharacterized protein</fullName>
    </submittedName>
</protein>
<organism evidence="1 2">
    <name type="scientific">Adiantum capillus-veneris</name>
    <name type="common">Maidenhair fern</name>
    <dbReference type="NCBI Taxonomy" id="13818"/>
    <lineage>
        <taxon>Eukaryota</taxon>
        <taxon>Viridiplantae</taxon>
        <taxon>Streptophyta</taxon>
        <taxon>Embryophyta</taxon>
        <taxon>Tracheophyta</taxon>
        <taxon>Polypodiopsida</taxon>
        <taxon>Polypodiidae</taxon>
        <taxon>Polypodiales</taxon>
        <taxon>Pteridineae</taxon>
        <taxon>Pteridaceae</taxon>
        <taxon>Vittarioideae</taxon>
        <taxon>Adiantum</taxon>
    </lineage>
</organism>
<sequence length="197" mass="22073">MFASAATFFAIVDQLKSMGKVQEAITKASLTSPPSLTAATRSTNRVLSSLGITKQEIKNDTQRLAMAAPLPGAGLLLHVRLCCYLLRHRRSAQKHGQVYSRVECPRRRLPQVKEAPHRPRGRLLRNEAGDVMAAALTVNLTDRQMQTLLLSDFLAFELNLKFDLLSTLRLGIELNSPSSCFQCTFWDLELNIKFELF</sequence>
<evidence type="ECO:0000313" key="1">
    <source>
        <dbReference type="EMBL" id="KAI5075479.1"/>
    </source>
</evidence>